<evidence type="ECO:0000313" key="1">
    <source>
        <dbReference type="EMBL" id="JAE31819.1"/>
    </source>
</evidence>
<reference evidence="1" key="1">
    <citation type="submission" date="2014-09" db="EMBL/GenBank/DDBJ databases">
        <authorList>
            <person name="Magalhaes I.L.F."/>
            <person name="Oliveira U."/>
            <person name="Santos F.R."/>
            <person name="Vidigal T.H.D.A."/>
            <person name="Brescovit A.D."/>
            <person name="Santos A.J."/>
        </authorList>
    </citation>
    <scope>NUCLEOTIDE SEQUENCE</scope>
    <source>
        <tissue evidence="1">Shoot tissue taken approximately 20 cm above the soil surface</tissue>
    </source>
</reference>
<accession>A0A0A9H7N9</accession>
<dbReference type="AlphaFoldDB" id="A0A0A9H7N9"/>
<protein>
    <submittedName>
        <fullName evidence="1">Uncharacterized protein</fullName>
    </submittedName>
</protein>
<name>A0A0A9H7N9_ARUDO</name>
<proteinExistence type="predicted"/>
<sequence>MLPLSSLQLTWGKMRQQSTNRQVLLEIINYLAIP</sequence>
<reference evidence="1" key="2">
    <citation type="journal article" date="2015" name="Data Brief">
        <title>Shoot transcriptome of the giant reed, Arundo donax.</title>
        <authorList>
            <person name="Barrero R.A."/>
            <person name="Guerrero F.D."/>
            <person name="Moolhuijzen P."/>
            <person name="Goolsby J.A."/>
            <person name="Tidwell J."/>
            <person name="Bellgard S.E."/>
            <person name="Bellgard M.I."/>
        </authorList>
    </citation>
    <scope>NUCLEOTIDE SEQUENCE</scope>
    <source>
        <tissue evidence="1">Shoot tissue taken approximately 20 cm above the soil surface</tissue>
    </source>
</reference>
<dbReference type="EMBL" id="GBRH01166077">
    <property type="protein sequence ID" value="JAE31819.1"/>
    <property type="molecule type" value="Transcribed_RNA"/>
</dbReference>
<organism evidence="1">
    <name type="scientific">Arundo donax</name>
    <name type="common">Giant reed</name>
    <name type="synonym">Donax arundinaceus</name>
    <dbReference type="NCBI Taxonomy" id="35708"/>
    <lineage>
        <taxon>Eukaryota</taxon>
        <taxon>Viridiplantae</taxon>
        <taxon>Streptophyta</taxon>
        <taxon>Embryophyta</taxon>
        <taxon>Tracheophyta</taxon>
        <taxon>Spermatophyta</taxon>
        <taxon>Magnoliopsida</taxon>
        <taxon>Liliopsida</taxon>
        <taxon>Poales</taxon>
        <taxon>Poaceae</taxon>
        <taxon>PACMAD clade</taxon>
        <taxon>Arundinoideae</taxon>
        <taxon>Arundineae</taxon>
        <taxon>Arundo</taxon>
    </lineage>
</organism>